<dbReference type="GO" id="GO:0009236">
    <property type="term" value="P:cobalamin biosynthetic process"/>
    <property type="evidence" value="ECO:0007669"/>
    <property type="project" value="UniProtKB-UniRule"/>
</dbReference>
<evidence type="ECO:0000259" key="16">
    <source>
        <dbReference type="Pfam" id="PF01923"/>
    </source>
</evidence>
<comment type="catalytic activity">
    <reaction evidence="14 15">
        <text>2 cob(II)alamin + reduced [electron-transfer flavoprotein] + 2 ATP = 2 adenosylcob(III)alamin + 2 triphosphate + oxidized [electron-transfer flavoprotein] + 3 H(+)</text>
        <dbReference type="Rhea" id="RHEA:28671"/>
        <dbReference type="Rhea" id="RHEA-COMP:10685"/>
        <dbReference type="Rhea" id="RHEA-COMP:10686"/>
        <dbReference type="ChEBI" id="CHEBI:15378"/>
        <dbReference type="ChEBI" id="CHEBI:16304"/>
        <dbReference type="ChEBI" id="CHEBI:18036"/>
        <dbReference type="ChEBI" id="CHEBI:18408"/>
        <dbReference type="ChEBI" id="CHEBI:30616"/>
        <dbReference type="ChEBI" id="CHEBI:57692"/>
        <dbReference type="ChEBI" id="CHEBI:58307"/>
        <dbReference type="EC" id="2.5.1.17"/>
    </reaction>
</comment>
<evidence type="ECO:0000256" key="7">
    <source>
        <dbReference type="ARBA" id="ARBA00022679"/>
    </source>
</evidence>
<dbReference type="Gene3D" id="1.20.1200.10">
    <property type="entry name" value="Cobalamin adenosyltransferase-like"/>
    <property type="match status" value="1"/>
</dbReference>
<evidence type="ECO:0000256" key="6">
    <source>
        <dbReference type="ARBA" id="ARBA00022490"/>
    </source>
</evidence>
<evidence type="ECO:0000256" key="3">
    <source>
        <dbReference type="ARBA" id="ARBA00007487"/>
    </source>
</evidence>
<comment type="catalytic activity">
    <reaction evidence="13 15">
        <text>2 cob(II)yrinate a,c diamide + reduced [electron-transfer flavoprotein] + 2 ATP = 2 adenosylcob(III)yrinate a,c-diamide + 2 triphosphate + oxidized [electron-transfer flavoprotein] + 3 H(+)</text>
        <dbReference type="Rhea" id="RHEA:11528"/>
        <dbReference type="Rhea" id="RHEA-COMP:10685"/>
        <dbReference type="Rhea" id="RHEA-COMP:10686"/>
        <dbReference type="ChEBI" id="CHEBI:15378"/>
        <dbReference type="ChEBI" id="CHEBI:18036"/>
        <dbReference type="ChEBI" id="CHEBI:30616"/>
        <dbReference type="ChEBI" id="CHEBI:57692"/>
        <dbReference type="ChEBI" id="CHEBI:58307"/>
        <dbReference type="ChEBI" id="CHEBI:58503"/>
        <dbReference type="ChEBI" id="CHEBI:58537"/>
        <dbReference type="EC" id="2.5.1.17"/>
    </reaction>
</comment>
<comment type="similarity">
    <text evidence="3 15">Belongs to the Cob(I)alamin adenosyltransferase family.</text>
</comment>
<keyword evidence="18" id="KW-1185">Reference proteome</keyword>
<keyword evidence="9 15" id="KW-0067">ATP-binding</keyword>
<dbReference type="RefSeq" id="WP_145416235.1">
    <property type="nucleotide sequence ID" value="NZ_CP036526.1"/>
</dbReference>
<dbReference type="NCBIfam" id="TIGR00636">
    <property type="entry name" value="PduO_Nterm"/>
    <property type="match status" value="1"/>
</dbReference>
<evidence type="ECO:0000256" key="8">
    <source>
        <dbReference type="ARBA" id="ARBA00022741"/>
    </source>
</evidence>
<keyword evidence="6" id="KW-0963">Cytoplasm</keyword>
<dbReference type="GO" id="GO:0008817">
    <property type="term" value="F:corrinoid adenosyltransferase activity"/>
    <property type="evidence" value="ECO:0007669"/>
    <property type="project" value="UniProtKB-UniRule"/>
</dbReference>
<dbReference type="GO" id="GO:0005737">
    <property type="term" value="C:cytoplasm"/>
    <property type="evidence" value="ECO:0007669"/>
    <property type="project" value="UniProtKB-SubCell"/>
</dbReference>
<evidence type="ECO:0000313" key="17">
    <source>
        <dbReference type="EMBL" id="QDT08745.1"/>
    </source>
</evidence>
<dbReference type="FunFam" id="1.20.1200.10:FF:000003">
    <property type="entry name" value="ATP:cob(I)alamin adenosyltransferase"/>
    <property type="match status" value="1"/>
</dbReference>
<sequence length="200" mass="21786">MKIYTRTGDTGSTGLFGGPRVGKDDCRIESYGTVDELNAAIGMARSKGVGEPIDHELDQIQHALFSIGAELATPAPDEFDLRVIGDRHIGQLEDWIDQHEATLEPLKHFILPGGTVAASHLHLARAICRRAERRVVTLGQQCGDSQSDSAQTDTTKAAAISESLIIYLNRLSDYLFVLSRAVNHQSGIAEVQWQRPSPGN</sequence>
<organism evidence="17 18">
    <name type="scientific">Stieleria marina</name>
    <dbReference type="NCBI Taxonomy" id="1930275"/>
    <lineage>
        <taxon>Bacteria</taxon>
        <taxon>Pseudomonadati</taxon>
        <taxon>Planctomycetota</taxon>
        <taxon>Planctomycetia</taxon>
        <taxon>Pirellulales</taxon>
        <taxon>Pirellulaceae</taxon>
        <taxon>Stieleria</taxon>
    </lineage>
</organism>
<evidence type="ECO:0000256" key="5">
    <source>
        <dbReference type="ARBA" id="ARBA00020963"/>
    </source>
</evidence>
<dbReference type="PANTHER" id="PTHR12213:SF0">
    <property type="entry name" value="CORRINOID ADENOSYLTRANSFERASE MMAB"/>
    <property type="match status" value="1"/>
</dbReference>
<feature type="domain" description="Cobalamin adenosyltransferase-like" evidence="16">
    <location>
        <begin position="3"/>
        <end position="181"/>
    </location>
</feature>
<dbReference type="SUPFAM" id="SSF89028">
    <property type="entry name" value="Cobalamin adenosyltransferase-like"/>
    <property type="match status" value="1"/>
</dbReference>
<evidence type="ECO:0000256" key="1">
    <source>
        <dbReference type="ARBA" id="ARBA00004496"/>
    </source>
</evidence>
<keyword evidence="15" id="KW-0169">Cobalamin biosynthesis</keyword>
<evidence type="ECO:0000256" key="11">
    <source>
        <dbReference type="ARBA" id="ARBA00033334"/>
    </source>
</evidence>
<comment type="subcellular location">
    <subcellularLocation>
        <location evidence="1">Cytoplasm</location>
    </subcellularLocation>
</comment>
<reference evidence="17 18" key="1">
    <citation type="submission" date="2019-02" db="EMBL/GenBank/DDBJ databases">
        <title>Deep-cultivation of Planctomycetes and their phenomic and genomic characterization uncovers novel biology.</title>
        <authorList>
            <person name="Wiegand S."/>
            <person name="Jogler M."/>
            <person name="Boedeker C."/>
            <person name="Pinto D."/>
            <person name="Vollmers J."/>
            <person name="Rivas-Marin E."/>
            <person name="Kohn T."/>
            <person name="Peeters S.H."/>
            <person name="Heuer A."/>
            <person name="Rast P."/>
            <person name="Oberbeckmann S."/>
            <person name="Bunk B."/>
            <person name="Jeske O."/>
            <person name="Meyerdierks A."/>
            <person name="Storesund J.E."/>
            <person name="Kallscheuer N."/>
            <person name="Luecker S."/>
            <person name="Lage O.M."/>
            <person name="Pohl T."/>
            <person name="Merkel B.J."/>
            <person name="Hornburger P."/>
            <person name="Mueller R.-W."/>
            <person name="Bruemmer F."/>
            <person name="Labrenz M."/>
            <person name="Spormann A.M."/>
            <person name="Op den Camp H."/>
            <person name="Overmann J."/>
            <person name="Amann R."/>
            <person name="Jetten M.S.M."/>
            <person name="Mascher T."/>
            <person name="Medema M.H."/>
            <person name="Devos D.P."/>
            <person name="Kaster A.-K."/>
            <person name="Ovreas L."/>
            <person name="Rohde M."/>
            <person name="Galperin M.Y."/>
            <person name="Jogler C."/>
        </authorList>
    </citation>
    <scope>NUCLEOTIDE SEQUENCE [LARGE SCALE GENOMIC DNA]</scope>
    <source>
        <strain evidence="17 18">K23_9</strain>
    </source>
</reference>
<evidence type="ECO:0000256" key="14">
    <source>
        <dbReference type="ARBA" id="ARBA00048692"/>
    </source>
</evidence>
<dbReference type="AlphaFoldDB" id="A0A517NNN7"/>
<evidence type="ECO:0000256" key="10">
    <source>
        <dbReference type="ARBA" id="ARBA00031529"/>
    </source>
</evidence>
<dbReference type="InterPro" id="IPR016030">
    <property type="entry name" value="CblAdoTrfase-like"/>
</dbReference>
<accession>A0A517NNN7</accession>
<dbReference type="EMBL" id="CP036526">
    <property type="protein sequence ID" value="QDT08745.1"/>
    <property type="molecule type" value="Genomic_DNA"/>
</dbReference>
<evidence type="ECO:0000256" key="4">
    <source>
        <dbReference type="ARBA" id="ARBA00012454"/>
    </source>
</evidence>
<dbReference type="Pfam" id="PF01923">
    <property type="entry name" value="Cob_adeno_trans"/>
    <property type="match status" value="1"/>
</dbReference>
<dbReference type="GO" id="GO:0005524">
    <property type="term" value="F:ATP binding"/>
    <property type="evidence" value="ECO:0007669"/>
    <property type="project" value="UniProtKB-UniRule"/>
</dbReference>
<evidence type="ECO:0000256" key="12">
    <source>
        <dbReference type="ARBA" id="ARBA00033354"/>
    </source>
</evidence>
<evidence type="ECO:0000256" key="2">
    <source>
        <dbReference type="ARBA" id="ARBA00005121"/>
    </source>
</evidence>
<proteinExistence type="inferred from homology"/>
<keyword evidence="7 15" id="KW-0808">Transferase</keyword>
<evidence type="ECO:0000313" key="18">
    <source>
        <dbReference type="Proteomes" id="UP000319817"/>
    </source>
</evidence>
<keyword evidence="8 15" id="KW-0547">Nucleotide-binding</keyword>
<evidence type="ECO:0000256" key="15">
    <source>
        <dbReference type="RuleBase" id="RU366026"/>
    </source>
</evidence>
<dbReference type="PANTHER" id="PTHR12213">
    <property type="entry name" value="CORRINOID ADENOSYLTRANSFERASE"/>
    <property type="match status" value="1"/>
</dbReference>
<dbReference type="OrthoDB" id="9778896at2"/>
<name>A0A517NNN7_9BACT</name>
<evidence type="ECO:0000256" key="13">
    <source>
        <dbReference type="ARBA" id="ARBA00048555"/>
    </source>
</evidence>
<dbReference type="UniPathway" id="UPA00148">
    <property type="reaction ID" value="UER00233"/>
</dbReference>
<dbReference type="EC" id="2.5.1.17" evidence="4 15"/>
<dbReference type="InterPro" id="IPR029499">
    <property type="entry name" value="PduO-typ"/>
</dbReference>
<evidence type="ECO:0000256" key="9">
    <source>
        <dbReference type="ARBA" id="ARBA00022840"/>
    </source>
</evidence>
<gene>
    <name evidence="17" type="primary">yvqK</name>
    <name evidence="17" type="ORF">K239x_06870</name>
</gene>
<comment type="pathway">
    <text evidence="2 15">Cofactor biosynthesis; adenosylcobalamin biosynthesis; adenosylcobalamin from cob(II)yrinate a,c-diamide: step 2/7.</text>
</comment>
<dbReference type="Proteomes" id="UP000319817">
    <property type="component" value="Chromosome"/>
</dbReference>
<dbReference type="InterPro" id="IPR036451">
    <property type="entry name" value="CblAdoTrfase-like_sf"/>
</dbReference>
<protein>
    <recommendedName>
        <fullName evidence="5 15">Corrinoid adenosyltransferase</fullName>
        <ecNumber evidence="4 15">2.5.1.17</ecNumber>
    </recommendedName>
    <alternativeName>
        <fullName evidence="10 15">Cob(II)alamin adenosyltransferase</fullName>
    </alternativeName>
    <alternativeName>
        <fullName evidence="12 15">Cob(II)yrinic acid a,c-diamide adenosyltransferase</fullName>
    </alternativeName>
    <alternativeName>
        <fullName evidence="11 15">Cobinamide/cobalamin adenosyltransferase</fullName>
    </alternativeName>
</protein>